<reference evidence="5 6" key="1">
    <citation type="submission" date="2017-03" db="EMBL/GenBank/DDBJ databases">
        <title>The genome sequence of Candidatus Rickettsiella viridis.</title>
        <authorList>
            <person name="Nikoh N."/>
            <person name="Tsuchida T."/>
            <person name="Yamaguchi K."/>
            <person name="Maeda T."/>
            <person name="Shigenobu S."/>
            <person name="Fukatsu T."/>
        </authorList>
    </citation>
    <scope>NUCLEOTIDE SEQUENCE [LARGE SCALE GENOMIC DNA]</scope>
    <source>
        <strain evidence="5 6">Ap-RA04</strain>
    </source>
</reference>
<dbReference type="GO" id="GO:0000160">
    <property type="term" value="P:phosphorelay signal transduction system"/>
    <property type="evidence" value="ECO:0007669"/>
    <property type="project" value="UniProtKB-KW"/>
</dbReference>
<organism evidence="5 6">
    <name type="scientific">Candidatus Rickettsiella viridis</name>
    <dbReference type="NCBI Taxonomy" id="676208"/>
    <lineage>
        <taxon>Bacteria</taxon>
        <taxon>Pseudomonadati</taxon>
        <taxon>Pseudomonadota</taxon>
        <taxon>Gammaproteobacteria</taxon>
        <taxon>Legionellales</taxon>
        <taxon>Coxiellaceae</taxon>
        <taxon>Rickettsiella</taxon>
    </lineage>
</organism>
<dbReference type="Gene3D" id="1.20.120.160">
    <property type="entry name" value="HPT domain"/>
    <property type="match status" value="1"/>
</dbReference>
<feature type="modified residue" description="Phosphohistidine" evidence="2">
    <location>
        <position position="62"/>
    </location>
</feature>
<dbReference type="RefSeq" id="WP_126323019.1">
    <property type="nucleotide sequence ID" value="NZ_AP018005.1"/>
</dbReference>
<keyword evidence="1" id="KW-0902">Two-component regulatory system</keyword>
<dbReference type="InterPro" id="IPR008207">
    <property type="entry name" value="Sig_transdc_His_kin_Hpt_dom"/>
</dbReference>
<name>A0A2Z5UVM4_9COXI</name>
<proteinExistence type="predicted"/>
<dbReference type="Pfam" id="PF01627">
    <property type="entry name" value="Hpt"/>
    <property type="match status" value="1"/>
</dbReference>
<feature type="coiled-coil region" evidence="3">
    <location>
        <begin position="90"/>
        <end position="117"/>
    </location>
</feature>
<evidence type="ECO:0000256" key="1">
    <source>
        <dbReference type="ARBA" id="ARBA00023012"/>
    </source>
</evidence>
<dbReference type="AlphaFoldDB" id="A0A2Z5UVM4"/>
<dbReference type="EMBL" id="AP018005">
    <property type="protein sequence ID" value="BBB15548.1"/>
    <property type="molecule type" value="Genomic_DNA"/>
</dbReference>
<accession>A0A2Z5UVM4</accession>
<keyword evidence="6" id="KW-1185">Reference proteome</keyword>
<evidence type="ECO:0000256" key="2">
    <source>
        <dbReference type="PROSITE-ProRule" id="PRU00110"/>
    </source>
</evidence>
<dbReference type="SUPFAM" id="SSF47226">
    <property type="entry name" value="Histidine-containing phosphotransfer domain, HPT domain"/>
    <property type="match status" value="1"/>
</dbReference>
<dbReference type="InterPro" id="IPR036641">
    <property type="entry name" value="HPT_dom_sf"/>
</dbReference>
<dbReference type="PROSITE" id="PS50894">
    <property type="entry name" value="HPT"/>
    <property type="match status" value="1"/>
</dbReference>
<evidence type="ECO:0000259" key="4">
    <source>
        <dbReference type="PROSITE" id="PS50894"/>
    </source>
</evidence>
<evidence type="ECO:0000313" key="5">
    <source>
        <dbReference type="EMBL" id="BBB15548.1"/>
    </source>
</evidence>
<evidence type="ECO:0000313" key="6">
    <source>
        <dbReference type="Proteomes" id="UP000282483"/>
    </source>
</evidence>
<sequence>MEKDRPTLAIINLDLDKEFTKDSYKLLRELLQHFIKEVPEFQKEINHAFQDKEKQKLNDQLHKLTGSCLYCGLDRLKTSLLLLKAAINENNYDRNLLDDLNQEMKNAKEEAKNFIVIASTVGTKQSRK</sequence>
<dbReference type="KEGG" id="rvi:RVIR1_10800"/>
<dbReference type="OrthoDB" id="5660220at2"/>
<keyword evidence="2" id="KW-0597">Phosphoprotein</keyword>
<gene>
    <name evidence="5" type="ORF">RVIR1_10800</name>
</gene>
<dbReference type="Proteomes" id="UP000282483">
    <property type="component" value="Chromosome"/>
</dbReference>
<dbReference type="GO" id="GO:0004672">
    <property type="term" value="F:protein kinase activity"/>
    <property type="evidence" value="ECO:0007669"/>
    <property type="project" value="UniProtKB-ARBA"/>
</dbReference>
<feature type="domain" description="HPt" evidence="4">
    <location>
        <begin position="23"/>
        <end position="114"/>
    </location>
</feature>
<evidence type="ECO:0000256" key="3">
    <source>
        <dbReference type="SAM" id="Coils"/>
    </source>
</evidence>
<keyword evidence="3" id="KW-0175">Coiled coil</keyword>
<protein>
    <submittedName>
        <fullName evidence="5">Hpt domain protein</fullName>
    </submittedName>
</protein>